<organism evidence="1 2">
    <name type="scientific">Aquimarina brevivitae</name>
    <dbReference type="NCBI Taxonomy" id="323412"/>
    <lineage>
        <taxon>Bacteria</taxon>
        <taxon>Pseudomonadati</taxon>
        <taxon>Bacteroidota</taxon>
        <taxon>Flavobacteriia</taxon>
        <taxon>Flavobacteriales</taxon>
        <taxon>Flavobacteriaceae</taxon>
        <taxon>Aquimarina</taxon>
    </lineage>
</organism>
<dbReference type="PROSITE" id="PS51257">
    <property type="entry name" value="PROKAR_LIPOPROTEIN"/>
    <property type="match status" value="1"/>
</dbReference>
<keyword evidence="2" id="KW-1185">Reference proteome</keyword>
<reference evidence="1 2" key="1">
    <citation type="submission" date="2019-02" db="EMBL/GenBank/DDBJ databases">
        <title>Genomic Encyclopedia of Type Strains, Phase IV (KMG-IV): sequencing the most valuable type-strain genomes for metagenomic binning, comparative biology and taxonomic classification.</title>
        <authorList>
            <person name="Goeker M."/>
        </authorList>
    </citation>
    <scope>NUCLEOTIDE SEQUENCE [LARGE SCALE GENOMIC DNA]</scope>
    <source>
        <strain evidence="1 2">DSM 17196</strain>
    </source>
</reference>
<dbReference type="EMBL" id="SGXE01000002">
    <property type="protein sequence ID" value="RZS93179.1"/>
    <property type="molecule type" value="Genomic_DNA"/>
</dbReference>
<dbReference type="AlphaFoldDB" id="A0A4V2F5K9"/>
<dbReference type="Proteomes" id="UP000292262">
    <property type="component" value="Unassembled WGS sequence"/>
</dbReference>
<protein>
    <recommendedName>
        <fullName evidence="3">Lipoprotein</fullName>
    </recommendedName>
</protein>
<evidence type="ECO:0000313" key="1">
    <source>
        <dbReference type="EMBL" id="RZS93179.1"/>
    </source>
</evidence>
<gene>
    <name evidence="1" type="ORF">EV197_1749</name>
</gene>
<name>A0A4V2F5K9_9FLAO</name>
<comment type="caution">
    <text evidence="1">The sequence shown here is derived from an EMBL/GenBank/DDBJ whole genome shotgun (WGS) entry which is preliminary data.</text>
</comment>
<evidence type="ECO:0008006" key="3">
    <source>
        <dbReference type="Google" id="ProtNLM"/>
    </source>
</evidence>
<proteinExistence type="predicted"/>
<evidence type="ECO:0000313" key="2">
    <source>
        <dbReference type="Proteomes" id="UP000292262"/>
    </source>
</evidence>
<dbReference type="RefSeq" id="WP_130286324.1">
    <property type="nucleotide sequence ID" value="NZ_SGXE01000002.1"/>
</dbReference>
<accession>A0A4V2F5K9</accession>
<sequence>MKKSISILSILIAFISCHRPEKLVRLYKDLEKIAYTDQKVLEAISNYEKENNPENFLIILVQDKKDIFLTRMVNLSSIYRHPISSYFYFNGKPVLVYSKKDKYVYPPNYPESFLNEVKRYLHDDWYLICRDGGIEFTPMITDHSDIWVLKPNNKIIKKTPFDLNLSKIQYGQKEYDFTYYQYLIEYRIK</sequence>